<dbReference type="EMBL" id="BNCQ01000059">
    <property type="protein sequence ID" value="GIM14784.1"/>
    <property type="molecule type" value="Genomic_DNA"/>
</dbReference>
<dbReference type="OrthoDB" id="10501079at2759"/>
<evidence type="ECO:0000256" key="1">
    <source>
        <dbReference type="SAM" id="MobiDB-lite"/>
    </source>
</evidence>
<feature type="compositionally biased region" description="Basic residues" evidence="1">
    <location>
        <begin position="378"/>
        <end position="388"/>
    </location>
</feature>
<feature type="compositionally biased region" description="Pro residues" evidence="1">
    <location>
        <begin position="287"/>
        <end position="338"/>
    </location>
</feature>
<accession>A0A8J4FEW8</accession>
<dbReference type="Proteomes" id="UP000722791">
    <property type="component" value="Unassembled WGS sequence"/>
</dbReference>
<sequence>MCALTTFTFAATVETYMDIQGQNDSGPNWQLYTQAIAWNQLYDFIICYPLQWLPYASFSLGYCPCASPPLPPSPPFPPSPPSPPPPPPLFCGPSLISFIRDDAYLPSIIGDVLFDETGSLMSYEYHLSEYKAIRSASRLTATPGTPDGQEASISMQVFLDLPAGTEVYWELYDMQTYRDWVWYEDKSKWCIGAPYWYTDYMMKSKVLDEPATNISISFTLSELQILGLGTCTNSTFMLLVQIRPPTGGDYYVGWDTDGCQMDSSDDRFWPLVRLGVWYCPCPPPPPQPPPALSSRPVPSPPSPLFPPAFPTPSSSPPFHPTPTSLPSPVPPFPPSPRPPKTHSPTSTPPPPPYLATTSPSPSKSTKAPRIPRIPRIPKPPHHPKRPAKPTRPARPLHHHRLARSSPPPS</sequence>
<feature type="compositionally biased region" description="Low complexity" evidence="1">
    <location>
        <begin position="354"/>
        <end position="370"/>
    </location>
</feature>
<reference evidence="2" key="1">
    <citation type="journal article" date="2021" name="Proc. Natl. Acad. Sci. U.S.A.">
        <title>Three genomes in the algal genus Volvox reveal the fate of a haploid sex-determining region after a transition to homothallism.</title>
        <authorList>
            <person name="Yamamoto K."/>
            <person name="Hamaji T."/>
            <person name="Kawai-Toyooka H."/>
            <person name="Matsuzaki R."/>
            <person name="Takahashi F."/>
            <person name="Nishimura Y."/>
            <person name="Kawachi M."/>
            <person name="Noguchi H."/>
            <person name="Minakuchi Y."/>
            <person name="Umen J.G."/>
            <person name="Toyoda A."/>
            <person name="Nozaki H."/>
        </authorList>
    </citation>
    <scope>NUCLEOTIDE SEQUENCE</scope>
    <source>
        <strain evidence="2">NIES-3785</strain>
    </source>
</reference>
<gene>
    <name evidence="2" type="ORF">Vretimale_17593</name>
</gene>
<protein>
    <submittedName>
        <fullName evidence="2">Uncharacterized protein</fullName>
    </submittedName>
</protein>
<name>A0A8J4FEW8_9CHLO</name>
<proteinExistence type="predicted"/>
<evidence type="ECO:0000313" key="2">
    <source>
        <dbReference type="EMBL" id="GIM14784.1"/>
    </source>
</evidence>
<organism evidence="2 3">
    <name type="scientific">Volvox reticuliferus</name>
    <dbReference type="NCBI Taxonomy" id="1737510"/>
    <lineage>
        <taxon>Eukaryota</taxon>
        <taxon>Viridiplantae</taxon>
        <taxon>Chlorophyta</taxon>
        <taxon>core chlorophytes</taxon>
        <taxon>Chlorophyceae</taxon>
        <taxon>CS clade</taxon>
        <taxon>Chlamydomonadales</taxon>
        <taxon>Volvocaceae</taxon>
        <taxon>Volvox</taxon>
    </lineage>
</organism>
<evidence type="ECO:0000313" key="3">
    <source>
        <dbReference type="Proteomes" id="UP000722791"/>
    </source>
</evidence>
<dbReference type="AlphaFoldDB" id="A0A8J4FEW8"/>
<feature type="region of interest" description="Disordered" evidence="1">
    <location>
        <begin position="287"/>
        <end position="409"/>
    </location>
</feature>
<comment type="caution">
    <text evidence="2">The sequence shown here is derived from an EMBL/GenBank/DDBJ whole genome shotgun (WGS) entry which is preliminary data.</text>
</comment>